<feature type="domain" description="Carboxylesterase type B" evidence="4">
    <location>
        <begin position="195"/>
        <end position="695"/>
    </location>
</feature>
<feature type="chain" id="PRO_5034361732" description="Carboxylesterase type B domain-containing protein" evidence="3">
    <location>
        <begin position="40"/>
        <end position="705"/>
    </location>
</feature>
<dbReference type="PANTHER" id="PTHR43142:SF3">
    <property type="entry name" value="PUTATIVE (AFU_ORTHOLOGUE AFUA_3G09070)-RELATED"/>
    <property type="match status" value="1"/>
</dbReference>
<evidence type="ECO:0000259" key="4">
    <source>
        <dbReference type="Pfam" id="PF00135"/>
    </source>
</evidence>
<dbReference type="Gene3D" id="3.40.50.1820">
    <property type="entry name" value="alpha/beta hydrolase"/>
    <property type="match status" value="1"/>
</dbReference>
<sequence>MWLEQPPSNSYPKFHLRWFKMLRLAVLTSLLLVAQDVHAVPSAAALKSDLVFLFQNDLNWPTAAEHNGTILIDRTGSHSDAVAACKVLNEDLLPTDGVHFQSDIKNLMSYLALQTRFKNQKFWVSSGEDAQKACTVVSLNSGLQSVPCDSQFPVFCSQSAPYRRNVETDQNPAFQVQVKSKKLTVVGTRDALSFRFLGIPFADPFQRFSYSKPFSGSGTIKALSYGVPCSQGTNTGSEDCLFLNIYTPYLPANPAKSKSLKPVLFWIHGGGFVNGEASDGIFDGGNLASRSDVVVVSIQYRLGTLGFLALNDGVTNGNFGIADQITALKWVHEHIADFGGDPTLITIHGQSAGAGSVRALLASPPAFGLFQNAIAQSNLGGFGYAATYSKWLTIEQEYTQFGEPLVQSVGCANTDNKKVLQCLRALPAQTLLSAPTAPRYVVVDGKYITHDELQLGGPGKAARAHVMFGWMRDDGSDFVGSFPTASTTLQSALLGAGLAANVTDEVIKSNLFPTPAGQDPLQALYNVTSRVGTDGQFRCIDQATVIAAAKNGVFPSVWAYQFDRSYGGYEPVPNTCDPPATAEFPNGDPSLPYYRCHSGELYYMFGTLGQDNKPFRDWDDLVLSQVSVDIWGSFARLSNPNPSPAFLAARGYTNTTKVLQERGLWQAVTSKSKTPLRILDAPIRNSGWLEEEQCELLGFPLSFYS</sequence>
<accession>A0A8H4VUJ0</accession>
<evidence type="ECO:0000256" key="2">
    <source>
        <dbReference type="ARBA" id="ARBA00022801"/>
    </source>
</evidence>
<dbReference type="PRINTS" id="PR00878">
    <property type="entry name" value="CHOLNESTRASE"/>
</dbReference>
<dbReference type="InterPro" id="IPR002018">
    <property type="entry name" value="CarbesteraseB"/>
</dbReference>
<dbReference type="PROSITE" id="PS00122">
    <property type="entry name" value="CARBOXYLESTERASE_B_1"/>
    <property type="match status" value="1"/>
</dbReference>
<evidence type="ECO:0000256" key="3">
    <source>
        <dbReference type="SAM" id="SignalP"/>
    </source>
</evidence>
<protein>
    <recommendedName>
        <fullName evidence="4">Carboxylesterase type B domain-containing protein</fullName>
    </recommendedName>
</protein>
<dbReference type="GO" id="GO:0004104">
    <property type="term" value="F:cholinesterase activity"/>
    <property type="evidence" value="ECO:0007669"/>
    <property type="project" value="InterPro"/>
</dbReference>
<dbReference type="AlphaFoldDB" id="A0A8H4VUJ0"/>
<evidence type="ECO:0000313" key="6">
    <source>
        <dbReference type="Proteomes" id="UP000521872"/>
    </source>
</evidence>
<proteinExistence type="inferred from homology"/>
<dbReference type="SUPFAM" id="SSF53474">
    <property type="entry name" value="alpha/beta-Hydrolases"/>
    <property type="match status" value="1"/>
</dbReference>
<organism evidence="5 6">
    <name type="scientific">Agrocybe pediades</name>
    <dbReference type="NCBI Taxonomy" id="84607"/>
    <lineage>
        <taxon>Eukaryota</taxon>
        <taxon>Fungi</taxon>
        <taxon>Dikarya</taxon>
        <taxon>Basidiomycota</taxon>
        <taxon>Agaricomycotina</taxon>
        <taxon>Agaricomycetes</taxon>
        <taxon>Agaricomycetidae</taxon>
        <taxon>Agaricales</taxon>
        <taxon>Agaricineae</taxon>
        <taxon>Strophariaceae</taxon>
        <taxon>Agrocybe</taxon>
    </lineage>
</organism>
<evidence type="ECO:0000256" key="1">
    <source>
        <dbReference type="ARBA" id="ARBA00005964"/>
    </source>
</evidence>
<dbReference type="PANTHER" id="PTHR43142">
    <property type="entry name" value="CARBOXYLIC ESTER HYDROLASE"/>
    <property type="match status" value="1"/>
</dbReference>
<keyword evidence="3" id="KW-0732">Signal</keyword>
<dbReference type="InterPro" id="IPR019826">
    <property type="entry name" value="Carboxylesterase_B_AS"/>
</dbReference>
<keyword evidence="6" id="KW-1185">Reference proteome</keyword>
<feature type="signal peptide" evidence="3">
    <location>
        <begin position="1"/>
        <end position="39"/>
    </location>
</feature>
<dbReference type="InterPro" id="IPR000997">
    <property type="entry name" value="Cholinesterase"/>
</dbReference>
<dbReference type="InterPro" id="IPR019819">
    <property type="entry name" value="Carboxylesterase_B_CS"/>
</dbReference>
<dbReference type="InterPro" id="IPR029058">
    <property type="entry name" value="AB_hydrolase_fold"/>
</dbReference>
<comment type="similarity">
    <text evidence="1">Belongs to the type-B carboxylesterase/lipase family.</text>
</comment>
<dbReference type="PROSITE" id="PS00941">
    <property type="entry name" value="CARBOXYLESTERASE_B_2"/>
    <property type="match status" value="1"/>
</dbReference>
<reference evidence="5 6" key="1">
    <citation type="submission" date="2019-12" db="EMBL/GenBank/DDBJ databases">
        <authorList>
            <person name="Floudas D."/>
            <person name="Bentzer J."/>
            <person name="Ahren D."/>
            <person name="Johansson T."/>
            <person name="Persson P."/>
            <person name="Tunlid A."/>
        </authorList>
    </citation>
    <scope>NUCLEOTIDE SEQUENCE [LARGE SCALE GENOMIC DNA]</scope>
    <source>
        <strain evidence="5 6">CBS 102.39</strain>
    </source>
</reference>
<keyword evidence="2" id="KW-0378">Hydrolase</keyword>
<dbReference type="Proteomes" id="UP000521872">
    <property type="component" value="Unassembled WGS sequence"/>
</dbReference>
<name>A0A8H4VUJ0_9AGAR</name>
<gene>
    <name evidence="5" type="ORF">D9613_001232</name>
</gene>
<comment type="caution">
    <text evidence="5">The sequence shown here is derived from an EMBL/GenBank/DDBJ whole genome shotgun (WGS) entry which is preliminary data.</text>
</comment>
<dbReference type="Pfam" id="PF00135">
    <property type="entry name" value="COesterase"/>
    <property type="match status" value="1"/>
</dbReference>
<evidence type="ECO:0000313" key="5">
    <source>
        <dbReference type="EMBL" id="KAF4620835.1"/>
    </source>
</evidence>
<dbReference type="EMBL" id="JAACJL010000015">
    <property type="protein sequence ID" value="KAF4620835.1"/>
    <property type="molecule type" value="Genomic_DNA"/>
</dbReference>